<evidence type="ECO:0000256" key="2">
    <source>
        <dbReference type="ARBA" id="ARBA00007935"/>
    </source>
</evidence>
<reference evidence="9 10" key="1">
    <citation type="journal article" date="2014" name="Int. J. Syst. Evol. Microbiol.">
        <title>Complete genome sequence of Corynebacterium casei LMG S-19264T (=DSM 44701T), isolated from a smear-ripened cheese.</title>
        <authorList>
            <consortium name="US DOE Joint Genome Institute (JGI-PGF)"/>
            <person name="Walter F."/>
            <person name="Albersmeier A."/>
            <person name="Kalinowski J."/>
            <person name="Ruckert C."/>
        </authorList>
    </citation>
    <scope>NUCLEOTIDE SEQUENCE [LARGE SCALE GENOMIC DNA]</scope>
    <source>
        <strain evidence="9 10">CCM 8669</strain>
    </source>
</reference>
<comment type="caution">
    <text evidence="9">The sequence shown here is derived from an EMBL/GenBank/DDBJ whole genome shotgun (WGS) entry which is preliminary data.</text>
</comment>
<dbReference type="GO" id="GO:0033214">
    <property type="term" value="P:siderophore-iron import into cell"/>
    <property type="evidence" value="ECO:0007669"/>
    <property type="project" value="TreeGrafter"/>
</dbReference>
<dbReference type="AlphaFoldDB" id="A0A917MU89"/>
<dbReference type="Pfam" id="PF01032">
    <property type="entry name" value="FecCD"/>
    <property type="match status" value="1"/>
</dbReference>
<dbReference type="InterPro" id="IPR037294">
    <property type="entry name" value="ABC_BtuC-like"/>
</dbReference>
<keyword evidence="4" id="KW-1003">Cell membrane</keyword>
<dbReference type="PANTHER" id="PTHR30472:SF1">
    <property type="entry name" value="FE(3+) DICITRATE TRANSPORT SYSTEM PERMEASE PROTEIN FECC-RELATED"/>
    <property type="match status" value="1"/>
</dbReference>
<dbReference type="PANTHER" id="PTHR30472">
    <property type="entry name" value="FERRIC ENTEROBACTIN TRANSPORT SYSTEM PERMEASE PROTEIN"/>
    <property type="match status" value="1"/>
</dbReference>
<feature type="transmembrane region" description="Helical" evidence="8">
    <location>
        <begin position="63"/>
        <end position="80"/>
    </location>
</feature>
<dbReference type="GO" id="GO:0022857">
    <property type="term" value="F:transmembrane transporter activity"/>
    <property type="evidence" value="ECO:0007669"/>
    <property type="project" value="InterPro"/>
</dbReference>
<accession>A0A917MU89</accession>
<feature type="transmembrane region" description="Helical" evidence="8">
    <location>
        <begin position="309"/>
        <end position="328"/>
    </location>
</feature>
<evidence type="ECO:0000313" key="9">
    <source>
        <dbReference type="EMBL" id="GGH64522.1"/>
    </source>
</evidence>
<dbReference type="InterPro" id="IPR000522">
    <property type="entry name" value="ABC_transptr_permease_BtuC"/>
</dbReference>
<evidence type="ECO:0000256" key="5">
    <source>
        <dbReference type="ARBA" id="ARBA00022692"/>
    </source>
</evidence>
<keyword evidence="6 8" id="KW-1133">Transmembrane helix</keyword>
<dbReference type="RefSeq" id="WP_188359939.1">
    <property type="nucleotide sequence ID" value="NZ_BMDC01000003.1"/>
</dbReference>
<evidence type="ECO:0000256" key="4">
    <source>
        <dbReference type="ARBA" id="ARBA00022475"/>
    </source>
</evidence>
<dbReference type="Gene3D" id="1.10.3470.10">
    <property type="entry name" value="ABC transporter involved in vitamin B12 uptake, BtuC"/>
    <property type="match status" value="1"/>
</dbReference>
<dbReference type="FunFam" id="1.10.3470.10:FF:000001">
    <property type="entry name" value="Vitamin B12 ABC transporter permease BtuC"/>
    <property type="match status" value="1"/>
</dbReference>
<evidence type="ECO:0000313" key="10">
    <source>
        <dbReference type="Proteomes" id="UP000600171"/>
    </source>
</evidence>
<evidence type="ECO:0000256" key="1">
    <source>
        <dbReference type="ARBA" id="ARBA00004651"/>
    </source>
</evidence>
<evidence type="ECO:0000256" key="3">
    <source>
        <dbReference type="ARBA" id="ARBA00022448"/>
    </source>
</evidence>
<dbReference type="SUPFAM" id="SSF81345">
    <property type="entry name" value="ABC transporter involved in vitamin B12 uptake, BtuC"/>
    <property type="match status" value="1"/>
</dbReference>
<keyword evidence="10" id="KW-1185">Reference proteome</keyword>
<keyword evidence="3" id="KW-0813">Transport</keyword>
<gene>
    <name evidence="9" type="ORF">GCM10007359_16900</name>
</gene>
<organism evidence="9 10">
    <name type="scientific">Rothia aerolata</name>
    <dbReference type="NCBI Taxonomy" id="1812262"/>
    <lineage>
        <taxon>Bacteria</taxon>
        <taxon>Bacillati</taxon>
        <taxon>Actinomycetota</taxon>
        <taxon>Actinomycetes</taxon>
        <taxon>Micrococcales</taxon>
        <taxon>Micrococcaceae</taxon>
        <taxon>Rothia</taxon>
    </lineage>
</organism>
<sequence length="350" mass="35552">MISHAPRSSLVLTTGLLVLAALIILSLMVGSRMISPIDALSGLFTPGSGSASIIVWQLRIPRTLAAIAVGVALAVAGILMQSLTRNPLAEPGLLGVNSGAAVFVVSGIAALGITDASGQMWMALFGAGLAATAVFYIGATGKGESIARLLLAGIALNACLSAVTGIITMFNSRAFDSYRFWVVGGFESRELSVVLTSTPLLLAGLILGFVLIRPLGALALGQDAAAGLGVPVPLVQAGTLLSITLLCGTATAIAGPLSFVGLVVPHVLRLLVGVSLSRLLPLSVIGGPILVLTADIVGRVIAIPSEVEAGIVTAFIGAPLLLALVLRLDSAGAHRARKIKRISRSEGKDQ</sequence>
<evidence type="ECO:0000256" key="8">
    <source>
        <dbReference type="SAM" id="Phobius"/>
    </source>
</evidence>
<evidence type="ECO:0000256" key="6">
    <source>
        <dbReference type="ARBA" id="ARBA00022989"/>
    </source>
</evidence>
<dbReference type="GO" id="GO:0005886">
    <property type="term" value="C:plasma membrane"/>
    <property type="evidence" value="ECO:0007669"/>
    <property type="project" value="UniProtKB-SubCell"/>
</dbReference>
<feature type="transmembrane region" description="Helical" evidence="8">
    <location>
        <begin position="224"/>
        <end position="246"/>
    </location>
</feature>
<comment type="subcellular location">
    <subcellularLocation>
        <location evidence="1">Cell membrane</location>
        <topology evidence="1">Multi-pass membrane protein</topology>
    </subcellularLocation>
</comment>
<dbReference type="CDD" id="cd06550">
    <property type="entry name" value="TM_ABC_iron-siderophores_like"/>
    <property type="match status" value="1"/>
</dbReference>
<dbReference type="EMBL" id="BMDC01000003">
    <property type="protein sequence ID" value="GGH64522.1"/>
    <property type="molecule type" value="Genomic_DNA"/>
</dbReference>
<comment type="similarity">
    <text evidence="2">Belongs to the binding-protein-dependent transport system permease family. FecCD subfamily.</text>
</comment>
<proteinExistence type="inferred from homology"/>
<feature type="transmembrane region" description="Helical" evidence="8">
    <location>
        <begin position="119"/>
        <end position="137"/>
    </location>
</feature>
<keyword evidence="5 8" id="KW-0812">Transmembrane</keyword>
<keyword evidence="7 8" id="KW-0472">Membrane</keyword>
<dbReference type="Proteomes" id="UP000600171">
    <property type="component" value="Unassembled WGS sequence"/>
</dbReference>
<feature type="transmembrane region" description="Helical" evidence="8">
    <location>
        <begin position="252"/>
        <end position="272"/>
    </location>
</feature>
<feature type="transmembrane region" description="Helical" evidence="8">
    <location>
        <begin position="191"/>
        <end position="212"/>
    </location>
</feature>
<feature type="transmembrane region" description="Helical" evidence="8">
    <location>
        <begin position="92"/>
        <end position="113"/>
    </location>
</feature>
<evidence type="ECO:0000256" key="7">
    <source>
        <dbReference type="ARBA" id="ARBA00023136"/>
    </source>
</evidence>
<protein>
    <submittedName>
        <fullName evidence="9">Iron ABC transporter permease</fullName>
    </submittedName>
</protein>
<feature type="transmembrane region" description="Helical" evidence="8">
    <location>
        <begin position="149"/>
        <end position="171"/>
    </location>
</feature>
<feature type="transmembrane region" description="Helical" evidence="8">
    <location>
        <begin position="279"/>
        <end position="303"/>
    </location>
</feature>
<name>A0A917MU89_9MICC</name>